<dbReference type="Proteomes" id="UP001497383">
    <property type="component" value="Chromosome 5"/>
</dbReference>
<feature type="compositionally biased region" description="Acidic residues" evidence="1">
    <location>
        <begin position="88"/>
        <end position="113"/>
    </location>
</feature>
<protein>
    <submittedName>
        <fullName evidence="2">Uncharacterized protein</fullName>
    </submittedName>
</protein>
<dbReference type="EMBL" id="OZ022409">
    <property type="protein sequence ID" value="CAK9440183.1"/>
    <property type="molecule type" value="Genomic_DNA"/>
</dbReference>
<evidence type="ECO:0000313" key="2">
    <source>
        <dbReference type="EMBL" id="CAK9440183.1"/>
    </source>
</evidence>
<name>A0ABP0ZPJ1_9ASCO</name>
<dbReference type="GeneID" id="92209479"/>
<organism evidence="2 3">
    <name type="scientific">Lodderomyces beijingensis</name>
    <dbReference type="NCBI Taxonomy" id="1775926"/>
    <lineage>
        <taxon>Eukaryota</taxon>
        <taxon>Fungi</taxon>
        <taxon>Dikarya</taxon>
        <taxon>Ascomycota</taxon>
        <taxon>Saccharomycotina</taxon>
        <taxon>Pichiomycetes</taxon>
        <taxon>Debaryomycetaceae</taxon>
        <taxon>Candida/Lodderomyces clade</taxon>
        <taxon>Lodderomyces</taxon>
    </lineage>
</organism>
<evidence type="ECO:0000256" key="1">
    <source>
        <dbReference type="SAM" id="MobiDB-lite"/>
    </source>
</evidence>
<feature type="region of interest" description="Disordered" evidence="1">
    <location>
        <begin position="87"/>
        <end position="115"/>
    </location>
</feature>
<proteinExistence type="predicted"/>
<sequence length="170" mass="18883">MPPKKKLATITILKLKKGKLTYTLTVQPPITLDAIKTQLAVAINSSGGLQSAEEEVVDEEIDAIEDDIVADADGEDEEDIPVPKSEYIEEEEEEEEEQGEQVMEEVSGETVEADDIRVAVPRNPASPYDNEWVELDDSNVEEVAFKDYYILAFATIPGEEFSIVEAAYEE</sequence>
<accession>A0ABP0ZPJ1</accession>
<dbReference type="RefSeq" id="XP_066831221.1">
    <property type="nucleotide sequence ID" value="XM_066974487.1"/>
</dbReference>
<reference evidence="2 3" key="1">
    <citation type="submission" date="2024-03" db="EMBL/GenBank/DDBJ databases">
        <authorList>
            <person name="Brejova B."/>
        </authorList>
    </citation>
    <scope>NUCLEOTIDE SEQUENCE [LARGE SCALE GENOMIC DNA]</scope>
    <source>
        <strain evidence="2 3">CBS 14171</strain>
    </source>
</reference>
<gene>
    <name evidence="2" type="ORF">LODBEIA_P42830</name>
</gene>
<keyword evidence="3" id="KW-1185">Reference proteome</keyword>
<evidence type="ECO:0000313" key="3">
    <source>
        <dbReference type="Proteomes" id="UP001497383"/>
    </source>
</evidence>